<feature type="transmembrane region" description="Helical" evidence="7">
    <location>
        <begin position="357"/>
        <end position="376"/>
    </location>
</feature>
<proteinExistence type="inferred from homology"/>
<dbReference type="AlphaFoldDB" id="A0A7S4IAX1"/>
<evidence type="ECO:0000313" key="9">
    <source>
        <dbReference type="EMBL" id="CAE2223568.1"/>
    </source>
</evidence>
<evidence type="ECO:0000256" key="1">
    <source>
        <dbReference type="ARBA" id="ARBA00004141"/>
    </source>
</evidence>
<feature type="transmembrane region" description="Helical" evidence="7">
    <location>
        <begin position="192"/>
        <end position="213"/>
    </location>
</feature>
<dbReference type="PANTHER" id="PTHR12385">
    <property type="entry name" value="CHOLINE TRANSPORTER-LIKE (SLC FAMILY 44)"/>
    <property type="match status" value="1"/>
</dbReference>
<keyword evidence="6" id="KW-0325">Glycoprotein</keyword>
<gene>
    <name evidence="9" type="ORF">CPOL0286_LOCUS9451</name>
</gene>
<organism evidence="9">
    <name type="scientific">Prymnesium polylepis</name>
    <dbReference type="NCBI Taxonomy" id="72548"/>
    <lineage>
        <taxon>Eukaryota</taxon>
        <taxon>Haptista</taxon>
        <taxon>Haptophyta</taxon>
        <taxon>Prymnesiophyceae</taxon>
        <taxon>Prymnesiales</taxon>
        <taxon>Prymnesiaceae</taxon>
        <taxon>Prymnesium</taxon>
    </lineage>
</organism>
<dbReference type="Pfam" id="PF04515">
    <property type="entry name" value="Choline_transpo"/>
    <property type="match status" value="1"/>
</dbReference>
<reference evidence="9" key="1">
    <citation type="submission" date="2021-01" db="EMBL/GenBank/DDBJ databases">
        <authorList>
            <person name="Corre E."/>
            <person name="Pelletier E."/>
            <person name="Niang G."/>
            <person name="Scheremetjew M."/>
            <person name="Finn R."/>
            <person name="Kale V."/>
            <person name="Holt S."/>
            <person name="Cochrane G."/>
            <person name="Meng A."/>
            <person name="Brown T."/>
            <person name="Cohen L."/>
        </authorList>
    </citation>
    <scope>NUCLEOTIDE SEQUENCE</scope>
    <source>
        <strain evidence="9">UIO037</strain>
    </source>
</reference>
<evidence type="ECO:0000256" key="3">
    <source>
        <dbReference type="ARBA" id="ARBA00022692"/>
    </source>
</evidence>
<evidence type="ECO:0000256" key="8">
    <source>
        <dbReference type="SAM" id="MobiDB-lite"/>
    </source>
</evidence>
<dbReference type="PANTHER" id="PTHR12385:SF14">
    <property type="entry name" value="CHOLINE TRANSPORTER-LIKE 2"/>
    <property type="match status" value="1"/>
</dbReference>
<evidence type="ECO:0000256" key="4">
    <source>
        <dbReference type="ARBA" id="ARBA00022989"/>
    </source>
</evidence>
<dbReference type="GO" id="GO:0005886">
    <property type="term" value="C:plasma membrane"/>
    <property type="evidence" value="ECO:0007669"/>
    <property type="project" value="UniProtKB-SubCell"/>
</dbReference>
<dbReference type="InterPro" id="IPR007603">
    <property type="entry name" value="Choline_transptr-like"/>
</dbReference>
<evidence type="ECO:0000256" key="7">
    <source>
        <dbReference type="RuleBase" id="RU368066"/>
    </source>
</evidence>
<feature type="transmembrane region" description="Helical" evidence="7">
    <location>
        <begin position="527"/>
        <end position="545"/>
    </location>
</feature>
<feature type="transmembrane region" description="Helical" evidence="7">
    <location>
        <begin position="220"/>
        <end position="242"/>
    </location>
</feature>
<keyword evidence="3 7" id="KW-0812">Transmembrane</keyword>
<feature type="transmembrane region" description="Helical" evidence="7">
    <location>
        <begin position="273"/>
        <end position="295"/>
    </location>
</feature>
<comment type="similarity">
    <text evidence="2 7">Belongs to the CTL (choline transporter-like) family.</text>
</comment>
<evidence type="ECO:0000256" key="6">
    <source>
        <dbReference type="ARBA" id="ARBA00023180"/>
    </source>
</evidence>
<feature type="transmembrane region" description="Helical" evidence="7">
    <location>
        <begin position="424"/>
        <end position="444"/>
    </location>
</feature>
<keyword evidence="5 7" id="KW-0472">Membrane</keyword>
<dbReference type="GO" id="GO:0022857">
    <property type="term" value="F:transmembrane transporter activity"/>
    <property type="evidence" value="ECO:0007669"/>
    <property type="project" value="UniProtKB-UniRule"/>
</dbReference>
<comment type="function">
    <text evidence="7">Choline transporter.</text>
</comment>
<feature type="transmembrane region" description="Helical" evidence="7">
    <location>
        <begin position="316"/>
        <end position="345"/>
    </location>
</feature>
<keyword evidence="4 7" id="KW-1133">Transmembrane helix</keyword>
<feature type="region of interest" description="Disordered" evidence="8">
    <location>
        <begin position="623"/>
        <end position="651"/>
    </location>
</feature>
<sequence>MPKVFYPQLDSDIQSQIATVASGMWWNFKPTKMCATACPSGFSLKTPVYYGGDSYPGGSKPPGTWYTFDTQDVVNRCFPRDTSGDNIDTELCSVPSCTNQTLNATLGGTLACTIVPAQPEADNVWEICASGTSSSLCATQQAACELRVKQQRVDTFVPTAQTSSSEEYTREFASYVQMVIGAFDSLLVEDGYGTVLIVGVVLPVAFGLSWCALMYILAGTFVILAIILLFVIEIVLCFWLAYQAGWFEGTGIDLTAIYNASLTSTADDDMKGWYSFFAVVAIIFTVWHLIAMFLARKAVFRLIAILRETTKVYKQMSAILFWPLFSVLLQGVVFVLGIFMFYFMVYAFIGKEDLEDYVGGALCAAHVLFFLWWLQVIKGSFWASMSGAVAIWYVKDSAKSGFCTFGGGGSRLCRCTGMIFSKHLGSICFGALIISIFKAIRWAFSLLEYAAEDQLGSNIVLKIIFKCVHCCLWCIEKTVEYISYWGFIFVAVKGTSFCRSCFDAFAFQVKYFSQALVNKSVVVILKLMMKVSITVTCTLIAFLYLDGQSSFKEKYNPLWCSLVVLMTSYIIANCFTMVFDVSIDTIYLCSFEDMERCKANKDATPYMSEGLRKAFGIDVADDEAGPAGKAAGEKAKKRTGKVEPSESTSSS</sequence>
<name>A0A7S4IAX1_9EUKA</name>
<comment type="subcellular location">
    <subcellularLocation>
        <location evidence="7">Cell membrane</location>
        <topology evidence="7">Multi-pass membrane protein</topology>
    </subcellularLocation>
    <subcellularLocation>
        <location evidence="1">Membrane</location>
        <topology evidence="1">Multi-pass membrane protein</topology>
    </subcellularLocation>
</comment>
<protein>
    <recommendedName>
        <fullName evidence="7">Choline transporter-like protein</fullName>
    </recommendedName>
</protein>
<evidence type="ECO:0000256" key="2">
    <source>
        <dbReference type="ARBA" id="ARBA00007168"/>
    </source>
</evidence>
<accession>A0A7S4IAX1</accession>
<evidence type="ECO:0000256" key="5">
    <source>
        <dbReference type="ARBA" id="ARBA00023136"/>
    </source>
</evidence>
<feature type="transmembrane region" description="Helical" evidence="7">
    <location>
        <begin position="557"/>
        <end position="579"/>
    </location>
</feature>
<dbReference type="EMBL" id="HBKO01021007">
    <property type="protein sequence ID" value="CAE2223568.1"/>
    <property type="molecule type" value="Transcribed_RNA"/>
</dbReference>